<proteinExistence type="predicted"/>
<evidence type="ECO:0000256" key="1">
    <source>
        <dbReference type="SAM" id="MobiDB-lite"/>
    </source>
</evidence>
<dbReference type="EMBL" id="SAIY01000003">
    <property type="protein sequence ID" value="NGM13085.1"/>
    <property type="molecule type" value="Genomic_DNA"/>
</dbReference>
<organism evidence="3 4">
    <name type="scientific">Verrucosispora sioxanthis</name>
    <dbReference type="NCBI Taxonomy" id="2499994"/>
    <lineage>
        <taxon>Bacteria</taxon>
        <taxon>Bacillati</taxon>
        <taxon>Actinomycetota</taxon>
        <taxon>Actinomycetes</taxon>
        <taxon>Micromonosporales</taxon>
        <taxon>Micromonosporaceae</taxon>
        <taxon>Micromonospora</taxon>
    </lineage>
</organism>
<dbReference type="RefSeq" id="WP_164447020.1">
    <property type="nucleotide sequence ID" value="NZ_SAIY01000003.1"/>
</dbReference>
<comment type="caution">
    <text evidence="3">The sequence shown here is derived from an EMBL/GenBank/DDBJ whole genome shotgun (WGS) entry which is preliminary data.</text>
</comment>
<keyword evidence="2" id="KW-0732">Signal</keyword>
<evidence type="ECO:0000313" key="3">
    <source>
        <dbReference type="EMBL" id="NGM13085.1"/>
    </source>
</evidence>
<feature type="region of interest" description="Disordered" evidence="1">
    <location>
        <begin position="31"/>
        <end position="51"/>
    </location>
</feature>
<dbReference type="PROSITE" id="PS51257">
    <property type="entry name" value="PROKAR_LIPOPROTEIN"/>
    <property type="match status" value="1"/>
</dbReference>
<name>A0A6M1KVF3_9ACTN</name>
<protein>
    <submittedName>
        <fullName evidence="3">Uncharacterized protein</fullName>
    </submittedName>
</protein>
<evidence type="ECO:0000256" key="2">
    <source>
        <dbReference type="SAM" id="SignalP"/>
    </source>
</evidence>
<keyword evidence="4" id="KW-1185">Reference proteome</keyword>
<dbReference type="AlphaFoldDB" id="A0A6M1KVF3"/>
<dbReference type="Proteomes" id="UP000478148">
    <property type="component" value="Unassembled WGS sequence"/>
</dbReference>
<feature type="signal peptide" evidence="2">
    <location>
        <begin position="1"/>
        <end position="20"/>
    </location>
</feature>
<accession>A0A6M1KVF3</accession>
<feature type="chain" id="PRO_5039518158" evidence="2">
    <location>
        <begin position="21"/>
        <end position="176"/>
    </location>
</feature>
<reference evidence="3 4" key="1">
    <citation type="submission" date="2020-02" db="EMBL/GenBank/DDBJ databases">
        <title>Draft Genome Sequence of Verrucosispora sp. Strain CWR15, Isolated from Gulf of Mexico Sponge.</title>
        <authorList>
            <person name="Kennedy S.J."/>
            <person name="Cella E."/>
            <person name="Azarian T."/>
            <person name="Baker B.J."/>
            <person name="Shaw L.N."/>
        </authorList>
    </citation>
    <scope>NUCLEOTIDE SEQUENCE [LARGE SCALE GENOMIC DNA]</scope>
    <source>
        <strain evidence="3 4">CWR15</strain>
    </source>
</reference>
<evidence type="ECO:0000313" key="4">
    <source>
        <dbReference type="Proteomes" id="UP000478148"/>
    </source>
</evidence>
<sequence>MRRSTLTLPVLLILALAGCAGQDGDRTGVATAGGAAPTASATGDGAGGSDAERRLDFARCMRENGVEMPDPEAGNGPMFRFDDSVDPEQVEAGMEKCRQLLPNGGQAAQLDPEQLEQMRVMARCMRQNGVPDFPDPAADGRIQIQREALGIDPDDPTFRAALEACRQHAPQFGGGR</sequence>
<feature type="compositionally biased region" description="Low complexity" evidence="1">
    <location>
        <begin position="31"/>
        <end position="43"/>
    </location>
</feature>
<gene>
    <name evidence="3" type="ORF">ENC19_10640</name>
</gene>